<dbReference type="PROSITE" id="PS51635">
    <property type="entry name" value="PNPLA"/>
    <property type="match status" value="1"/>
</dbReference>
<dbReference type="Pfam" id="PF01734">
    <property type="entry name" value="Patatin"/>
    <property type="match status" value="1"/>
</dbReference>
<feature type="signal peptide" evidence="5">
    <location>
        <begin position="1"/>
        <end position="23"/>
    </location>
</feature>
<evidence type="ECO:0000313" key="7">
    <source>
        <dbReference type="EMBL" id="ODA13875.1"/>
    </source>
</evidence>
<feature type="chain" id="PRO_5008671746" evidence="5">
    <location>
        <begin position="24"/>
        <end position="332"/>
    </location>
</feature>
<dbReference type="Proteomes" id="UP000186553">
    <property type="component" value="Unassembled WGS sequence"/>
</dbReference>
<feature type="active site" description="Proton acceptor" evidence="4">
    <location>
        <position position="212"/>
    </location>
</feature>
<evidence type="ECO:0000256" key="5">
    <source>
        <dbReference type="SAM" id="SignalP"/>
    </source>
</evidence>
<evidence type="ECO:0000313" key="8">
    <source>
        <dbReference type="Proteomes" id="UP000186553"/>
    </source>
</evidence>
<feature type="active site" description="Nucleophile" evidence="4">
    <location>
        <position position="100"/>
    </location>
</feature>
<protein>
    <submittedName>
        <fullName evidence="7">Alpha/beta hydrolase</fullName>
    </submittedName>
</protein>
<organism evidence="7 8">
    <name type="scientific">Acinetobacter celticus</name>
    <dbReference type="NCBI Taxonomy" id="1891224"/>
    <lineage>
        <taxon>Bacteria</taxon>
        <taxon>Pseudomonadati</taxon>
        <taxon>Pseudomonadota</taxon>
        <taxon>Gammaproteobacteria</taxon>
        <taxon>Moraxellales</taxon>
        <taxon>Moraxellaceae</taxon>
        <taxon>Acinetobacter</taxon>
    </lineage>
</organism>
<keyword evidence="8" id="KW-1185">Reference proteome</keyword>
<dbReference type="GO" id="GO:0016042">
    <property type="term" value="P:lipid catabolic process"/>
    <property type="evidence" value="ECO:0007669"/>
    <property type="project" value="UniProtKB-UniRule"/>
</dbReference>
<reference evidence="7 8" key="1">
    <citation type="submission" date="2016-07" db="EMBL/GenBank/DDBJ databases">
        <title>Acinetobacter sp. ANC 4603.</title>
        <authorList>
            <person name="Radolfova-Krizova L."/>
            <person name="Nemec A."/>
        </authorList>
    </citation>
    <scope>NUCLEOTIDE SEQUENCE [LARGE SCALE GENOMIC DNA]</scope>
    <source>
        <strain evidence="7 8">ANC 4603</strain>
    </source>
</reference>
<name>A0A1C3CYF9_9GAMM</name>
<dbReference type="PANTHER" id="PTHR14226:SF76">
    <property type="entry name" value="NTE FAMILY PROTEIN RSSA"/>
    <property type="match status" value="1"/>
</dbReference>
<keyword evidence="2 4" id="KW-0442">Lipid degradation</keyword>
<dbReference type="EMBL" id="MBDL01000008">
    <property type="protein sequence ID" value="ODA13875.1"/>
    <property type="molecule type" value="Genomic_DNA"/>
</dbReference>
<feature type="short sequence motif" description="GXSXG" evidence="4">
    <location>
        <begin position="98"/>
        <end position="102"/>
    </location>
</feature>
<dbReference type="InterPro" id="IPR050301">
    <property type="entry name" value="NTE"/>
</dbReference>
<dbReference type="OrthoDB" id="5290098at2"/>
<keyword evidence="5" id="KW-0732">Signal</keyword>
<dbReference type="AlphaFoldDB" id="A0A1C3CYF9"/>
<comment type="caution">
    <text evidence="7">The sequence shown here is derived from an EMBL/GenBank/DDBJ whole genome shotgun (WGS) entry which is preliminary data.</text>
</comment>
<accession>A0A1C3CYF9</accession>
<keyword evidence="3 4" id="KW-0443">Lipid metabolism</keyword>
<proteinExistence type="predicted"/>
<dbReference type="CDD" id="cd07205">
    <property type="entry name" value="Pat_PNPLA6_PNPLA7_NTE1_like"/>
    <property type="match status" value="1"/>
</dbReference>
<dbReference type="GO" id="GO:0016787">
    <property type="term" value="F:hydrolase activity"/>
    <property type="evidence" value="ECO:0007669"/>
    <property type="project" value="UniProtKB-UniRule"/>
</dbReference>
<evidence type="ECO:0000256" key="1">
    <source>
        <dbReference type="ARBA" id="ARBA00022801"/>
    </source>
</evidence>
<feature type="short sequence motif" description="DGA/G" evidence="4">
    <location>
        <begin position="212"/>
        <end position="214"/>
    </location>
</feature>
<dbReference type="InterPro" id="IPR016035">
    <property type="entry name" value="Acyl_Trfase/lysoPLipase"/>
</dbReference>
<feature type="domain" description="PNPLA" evidence="6">
    <location>
        <begin position="67"/>
        <end position="225"/>
    </location>
</feature>
<evidence type="ECO:0000259" key="6">
    <source>
        <dbReference type="PROSITE" id="PS51635"/>
    </source>
</evidence>
<evidence type="ECO:0000256" key="4">
    <source>
        <dbReference type="PROSITE-ProRule" id="PRU01161"/>
    </source>
</evidence>
<comment type="caution">
    <text evidence="4">Lacks conserved residue(s) required for the propagation of feature annotation.</text>
</comment>
<sequence length="332" mass="36025">MKFAFATLACVCLAGCQSIATQATDTTSVSGLITEFSTLQPVEAYAGKDRIDFKKLKQQEQRPIVALVLGSGGARGYAHIGAIQVLEANGIKPDFIVGTSAGSIVGSLYASGMNAEQLREVALSMKPKDVREIRLDKKGVLDGKKVEDYINKQVSNTPLELLKIPMYVVATELQQGNKMVFNAGNTGQAVRASVSIPSMFIPAVINQQEYVDGGLVSPVPVDVARDLGADIIIAVDILAKPVHTETTNVWGLFNQNINIMQYYLAKEELKRADVVIQPDIREKAHIFDVEGRESTMQAGVTAAELKLNDISLVYATHKYALGHQIMPYSAQR</sequence>
<dbReference type="Gene3D" id="3.40.1090.10">
    <property type="entry name" value="Cytosolic phospholipase A2 catalytic domain"/>
    <property type="match status" value="2"/>
</dbReference>
<evidence type="ECO:0000256" key="2">
    <source>
        <dbReference type="ARBA" id="ARBA00022963"/>
    </source>
</evidence>
<keyword evidence="1 4" id="KW-0378">Hydrolase</keyword>
<dbReference type="PANTHER" id="PTHR14226">
    <property type="entry name" value="NEUROPATHY TARGET ESTERASE/SWISS CHEESE D.MELANOGASTER"/>
    <property type="match status" value="1"/>
</dbReference>
<dbReference type="SUPFAM" id="SSF52151">
    <property type="entry name" value="FabD/lysophospholipase-like"/>
    <property type="match status" value="1"/>
</dbReference>
<dbReference type="InterPro" id="IPR002641">
    <property type="entry name" value="PNPLA_dom"/>
</dbReference>
<gene>
    <name evidence="7" type="ORF">BBP83_05275</name>
</gene>
<evidence type="ECO:0000256" key="3">
    <source>
        <dbReference type="ARBA" id="ARBA00023098"/>
    </source>
</evidence>